<dbReference type="AlphaFoldDB" id="A0A120K147"/>
<dbReference type="FunFam" id="3.30.1370.10:FF:000024">
    <property type="entry name" value="Branchpoint-bridging protein-like protein"/>
    <property type="match status" value="1"/>
</dbReference>
<dbReference type="PROSITE" id="PS50158">
    <property type="entry name" value="ZF_CCHC"/>
    <property type="match status" value="2"/>
</dbReference>
<dbReference type="EMBL" id="CP014242">
    <property type="protein sequence ID" value="AMD18976.1"/>
    <property type="molecule type" value="Genomic_DNA"/>
</dbReference>
<gene>
    <name evidence="16" type="ORF">AW171_hschr2507</name>
</gene>
<keyword evidence="9 13" id="KW-0508">mRNA splicing</keyword>
<organism evidence="16 17">
    <name type="scientific">Eremothecium sinecaudum</name>
    <dbReference type="NCBI Taxonomy" id="45286"/>
    <lineage>
        <taxon>Eukaryota</taxon>
        <taxon>Fungi</taxon>
        <taxon>Dikarya</taxon>
        <taxon>Ascomycota</taxon>
        <taxon>Saccharomycotina</taxon>
        <taxon>Saccharomycetes</taxon>
        <taxon>Saccharomycetales</taxon>
        <taxon>Saccharomycetaceae</taxon>
        <taxon>Eremothecium</taxon>
    </lineage>
</organism>
<dbReference type="SMART" id="SM00343">
    <property type="entry name" value="ZnF_C2HC"/>
    <property type="match status" value="2"/>
</dbReference>
<dbReference type="InterPro" id="IPR036612">
    <property type="entry name" value="KH_dom_type_1_sf"/>
</dbReference>
<dbReference type="GO" id="GO:0000398">
    <property type="term" value="P:mRNA splicing, via spliceosome"/>
    <property type="evidence" value="ECO:0007669"/>
    <property type="project" value="UniProtKB-UniRule"/>
</dbReference>
<keyword evidence="13" id="KW-0747">Spliceosome</keyword>
<evidence type="ECO:0000256" key="1">
    <source>
        <dbReference type="ARBA" id="ARBA00004123"/>
    </source>
</evidence>
<dbReference type="CDD" id="cd02395">
    <property type="entry name" value="KH-I_BBP"/>
    <property type="match status" value="1"/>
</dbReference>
<feature type="compositionally biased region" description="Pro residues" evidence="14">
    <location>
        <begin position="401"/>
        <end position="422"/>
    </location>
</feature>
<keyword evidence="4 13" id="KW-0507">mRNA processing</keyword>
<feature type="region of interest" description="Disordered" evidence="14">
    <location>
        <begin position="60"/>
        <end position="91"/>
    </location>
</feature>
<evidence type="ECO:0000256" key="3">
    <source>
        <dbReference type="ARBA" id="ARBA00017984"/>
    </source>
</evidence>
<dbReference type="GO" id="GO:0045131">
    <property type="term" value="F:pre-mRNA branch point binding"/>
    <property type="evidence" value="ECO:0007669"/>
    <property type="project" value="UniProtKB-UniRule"/>
</dbReference>
<dbReference type="Pfam" id="PF16275">
    <property type="entry name" value="SF1-HH"/>
    <property type="match status" value="1"/>
</dbReference>
<evidence type="ECO:0000259" key="15">
    <source>
        <dbReference type="PROSITE" id="PS50158"/>
    </source>
</evidence>
<dbReference type="InterPro" id="IPR047086">
    <property type="entry name" value="SF1-HH_sf"/>
</dbReference>
<evidence type="ECO:0000256" key="7">
    <source>
        <dbReference type="ARBA" id="ARBA00022833"/>
    </source>
</evidence>
<evidence type="ECO:0000256" key="10">
    <source>
        <dbReference type="ARBA" id="ARBA00023242"/>
    </source>
</evidence>
<keyword evidence="6 11" id="KW-0863">Zinc-finger</keyword>
<dbReference type="PANTHER" id="PTHR11208">
    <property type="entry name" value="RNA-BINDING PROTEIN RELATED"/>
    <property type="match status" value="1"/>
</dbReference>
<dbReference type="GO" id="GO:0000243">
    <property type="term" value="C:commitment complex"/>
    <property type="evidence" value="ECO:0007669"/>
    <property type="project" value="UniProtKB-ARBA"/>
</dbReference>
<dbReference type="SUPFAM" id="SSF54791">
    <property type="entry name" value="Eukaryotic type KH-domain (KH-domain type I)"/>
    <property type="match status" value="1"/>
</dbReference>
<keyword evidence="5 13" id="KW-0479">Metal-binding</keyword>
<evidence type="ECO:0000256" key="14">
    <source>
        <dbReference type="SAM" id="MobiDB-lite"/>
    </source>
</evidence>
<evidence type="ECO:0000256" key="4">
    <source>
        <dbReference type="ARBA" id="ARBA00022664"/>
    </source>
</evidence>
<dbReference type="STRING" id="45286.A0A120K147"/>
<accession>A0A120K147</accession>
<dbReference type="InterPro" id="IPR045071">
    <property type="entry name" value="BBP-like"/>
</dbReference>
<feature type="domain" description="CCHC-type" evidence="15">
    <location>
        <begin position="277"/>
        <end position="290"/>
    </location>
</feature>
<evidence type="ECO:0000256" key="13">
    <source>
        <dbReference type="RuleBase" id="RU367126"/>
    </source>
</evidence>
<keyword evidence="17" id="KW-1185">Reference proteome</keyword>
<keyword evidence="10 13" id="KW-0539">Nucleus</keyword>
<proteinExistence type="inferred from homology"/>
<dbReference type="GO" id="GO:0008270">
    <property type="term" value="F:zinc ion binding"/>
    <property type="evidence" value="ECO:0007669"/>
    <property type="project" value="UniProtKB-UniRule"/>
</dbReference>
<dbReference type="Pfam" id="PF22675">
    <property type="entry name" value="KH-I_KHDC4-BBP"/>
    <property type="match status" value="1"/>
</dbReference>
<dbReference type="InterPro" id="IPR032570">
    <property type="entry name" value="SF1-HH"/>
</dbReference>
<dbReference type="PROSITE" id="PS50084">
    <property type="entry name" value="KH_TYPE_1"/>
    <property type="match status" value="1"/>
</dbReference>
<dbReference type="RefSeq" id="XP_017985972.1">
    <property type="nucleotide sequence ID" value="XM_018130483.1"/>
</dbReference>
<evidence type="ECO:0000313" key="16">
    <source>
        <dbReference type="EMBL" id="AMD18976.1"/>
    </source>
</evidence>
<feature type="compositionally biased region" description="Pro residues" evidence="14">
    <location>
        <begin position="367"/>
        <end position="389"/>
    </location>
</feature>
<dbReference type="GO" id="GO:0048024">
    <property type="term" value="P:regulation of mRNA splicing, via spliceosome"/>
    <property type="evidence" value="ECO:0007669"/>
    <property type="project" value="TreeGrafter"/>
</dbReference>
<evidence type="ECO:0000313" key="17">
    <source>
        <dbReference type="Proteomes" id="UP000243052"/>
    </source>
</evidence>
<protein>
    <recommendedName>
        <fullName evidence="3 13">Branchpoint-bridging protein</fullName>
    </recommendedName>
</protein>
<feature type="compositionally biased region" description="Basic and acidic residues" evidence="14">
    <location>
        <begin position="288"/>
        <end position="308"/>
    </location>
</feature>
<keyword evidence="8 12" id="KW-0694">RNA-binding</keyword>
<sequence length="422" mass="46641">MERGRVTSTYDSLWGVSARENSVVSQLPLQYRIKNALTQEQQTAYQVMYRIQEISMKLRTNDLNPPNSRSRSLSPPPVYDSQGKRTNTREHRYRKKLEEERHRLVEIALKMIPHFVAPDDYRRPSKFQDKYYIPINDYPDINFVGLLLGPRGNTLKQLQKQSGCKIAIRGRGSVKEGKTATDLPKGAMNMNEPLHCIISADTEEKLPLGINAVEGIIIKAITSPEGQNDLKRGQLRELAVLNGTLREDNRPCPICGQQGHKRWECPSSPSLSLSVICSRCNQAGHAARDCETNSNEFGKRPNDVPNHREVKRQHGNNPIHAPGTIPSPPAPSILFSSINLHPENSISNTSGSNELSIPGFPTTHLSMPPPPPPPPPPSATNIPPAPPNLPNLCMRTELAAPPAPPVLNVPPKPPLAPPPPPK</sequence>
<feature type="compositionally biased region" description="Polar residues" evidence="14">
    <location>
        <begin position="334"/>
        <end position="355"/>
    </location>
</feature>
<evidence type="ECO:0000256" key="6">
    <source>
        <dbReference type="ARBA" id="ARBA00022771"/>
    </source>
</evidence>
<comment type="function">
    <text evidence="13">Necessary for the splicing of pre-mRNA. Has a role in the recognition of the branch site (5'-UACUAAC-3'), the pyrimidine tract and the 3'-splice site at the 3'-end of introns.</text>
</comment>
<evidence type="ECO:0000256" key="11">
    <source>
        <dbReference type="PROSITE-ProRule" id="PRU00047"/>
    </source>
</evidence>
<dbReference type="InterPro" id="IPR055256">
    <property type="entry name" value="KH_1_KHDC4/BBP-like"/>
</dbReference>
<evidence type="ECO:0000256" key="5">
    <source>
        <dbReference type="ARBA" id="ARBA00022723"/>
    </source>
</evidence>
<dbReference type="Gene3D" id="3.30.1370.10">
    <property type="entry name" value="K Homology domain, type 1"/>
    <property type="match status" value="1"/>
</dbReference>
<keyword evidence="7 13" id="KW-0862">Zinc</keyword>
<comment type="subcellular location">
    <subcellularLocation>
        <location evidence="1 13">Nucleus</location>
    </subcellularLocation>
</comment>
<dbReference type="SUPFAM" id="SSF57756">
    <property type="entry name" value="Retrovirus zinc finger-like domains"/>
    <property type="match status" value="1"/>
</dbReference>
<feature type="region of interest" description="Disordered" evidence="14">
    <location>
        <begin position="288"/>
        <end position="422"/>
    </location>
</feature>
<reference evidence="16 17" key="1">
    <citation type="submission" date="2016-01" db="EMBL/GenBank/DDBJ databases">
        <title>Genome sequence of the yeast Holleya sinecauda.</title>
        <authorList>
            <person name="Dietrich F.S."/>
        </authorList>
    </citation>
    <scope>NUCLEOTIDE SEQUENCE [LARGE SCALE GENOMIC DNA]</scope>
    <source>
        <strain evidence="16 17">ATCC 58844</strain>
    </source>
</reference>
<dbReference type="InterPro" id="IPR036875">
    <property type="entry name" value="Znf_CCHC_sf"/>
</dbReference>
<dbReference type="Proteomes" id="UP000243052">
    <property type="component" value="Chromosome ii"/>
</dbReference>
<feature type="compositionally biased region" description="Low complexity" evidence="14">
    <location>
        <begin position="63"/>
        <end position="73"/>
    </location>
</feature>
<dbReference type="GO" id="GO:0003729">
    <property type="term" value="F:mRNA binding"/>
    <property type="evidence" value="ECO:0007669"/>
    <property type="project" value="TreeGrafter"/>
</dbReference>
<evidence type="ECO:0000256" key="9">
    <source>
        <dbReference type="ARBA" id="ARBA00023187"/>
    </source>
</evidence>
<dbReference type="GeneID" id="28722175"/>
<feature type="domain" description="CCHC-type" evidence="15">
    <location>
        <begin position="252"/>
        <end position="267"/>
    </location>
</feature>
<evidence type="ECO:0000256" key="2">
    <source>
        <dbReference type="ARBA" id="ARBA00010382"/>
    </source>
</evidence>
<dbReference type="InterPro" id="IPR001878">
    <property type="entry name" value="Znf_CCHC"/>
</dbReference>
<dbReference type="SMART" id="SM00322">
    <property type="entry name" value="KH"/>
    <property type="match status" value="1"/>
</dbReference>
<evidence type="ECO:0000256" key="12">
    <source>
        <dbReference type="PROSITE-ProRule" id="PRU00117"/>
    </source>
</evidence>
<dbReference type="Gene3D" id="4.10.60.10">
    <property type="entry name" value="Zinc finger, CCHC-type"/>
    <property type="match status" value="1"/>
</dbReference>
<name>A0A120K147_9SACH</name>
<dbReference type="OrthoDB" id="6777263at2759"/>
<dbReference type="PANTHER" id="PTHR11208:SF45">
    <property type="entry name" value="SPLICING FACTOR 1"/>
    <property type="match status" value="1"/>
</dbReference>
<dbReference type="Gene3D" id="6.10.140.1790">
    <property type="match status" value="1"/>
</dbReference>
<dbReference type="GO" id="GO:0005829">
    <property type="term" value="C:cytosol"/>
    <property type="evidence" value="ECO:0007669"/>
    <property type="project" value="UniProtKB-ARBA"/>
</dbReference>
<dbReference type="InterPro" id="IPR004087">
    <property type="entry name" value="KH_dom"/>
</dbReference>
<comment type="similarity">
    <text evidence="2 13">Belongs to the BBP/SF1 family.</text>
</comment>
<evidence type="ECO:0000256" key="8">
    <source>
        <dbReference type="ARBA" id="ARBA00022884"/>
    </source>
</evidence>